<organism evidence="1 2">
    <name type="scientific">Oleomonas cavernae</name>
    <dbReference type="NCBI Taxonomy" id="2320859"/>
    <lineage>
        <taxon>Bacteria</taxon>
        <taxon>Pseudomonadati</taxon>
        <taxon>Pseudomonadota</taxon>
        <taxon>Alphaproteobacteria</taxon>
        <taxon>Acetobacterales</taxon>
        <taxon>Acetobacteraceae</taxon>
        <taxon>Oleomonas</taxon>
    </lineage>
</organism>
<proteinExistence type="predicted"/>
<protein>
    <submittedName>
        <fullName evidence="1">SciE type virulence protein</fullName>
    </submittedName>
</protein>
<dbReference type="Proteomes" id="UP000284605">
    <property type="component" value="Unassembled WGS sequence"/>
</dbReference>
<dbReference type="SUPFAM" id="SSF144059">
    <property type="entry name" value="ImpE-like"/>
    <property type="match status" value="1"/>
</dbReference>
<evidence type="ECO:0000313" key="1">
    <source>
        <dbReference type="EMBL" id="RJF88317.1"/>
    </source>
</evidence>
<accession>A0A418WE68</accession>
<reference evidence="1 2" key="1">
    <citation type="submission" date="2018-09" db="EMBL/GenBank/DDBJ databases">
        <authorList>
            <person name="Zhu H."/>
        </authorList>
    </citation>
    <scope>NUCLEOTIDE SEQUENCE [LARGE SCALE GENOMIC DNA]</scope>
    <source>
        <strain evidence="1 2">K1W22B-8</strain>
    </source>
</reference>
<gene>
    <name evidence="1" type="ORF">D3874_15920</name>
</gene>
<dbReference type="Pfam" id="PF07024">
    <property type="entry name" value="ImpE"/>
    <property type="match status" value="1"/>
</dbReference>
<dbReference type="InterPro" id="IPR011990">
    <property type="entry name" value="TPR-like_helical_dom_sf"/>
</dbReference>
<evidence type="ECO:0000313" key="2">
    <source>
        <dbReference type="Proteomes" id="UP000284605"/>
    </source>
</evidence>
<name>A0A418WE68_9PROT</name>
<dbReference type="RefSeq" id="WP_119778953.1">
    <property type="nucleotide sequence ID" value="NZ_QYUK01000011.1"/>
</dbReference>
<dbReference type="AlphaFoldDB" id="A0A418WE68"/>
<dbReference type="OrthoDB" id="5416084at2"/>
<comment type="caution">
    <text evidence="1">The sequence shown here is derived from an EMBL/GenBank/DDBJ whole genome shotgun (WGS) entry which is preliminary data.</text>
</comment>
<dbReference type="Gene3D" id="1.25.40.10">
    <property type="entry name" value="Tetratricopeptide repeat domain"/>
    <property type="match status" value="1"/>
</dbReference>
<keyword evidence="2" id="KW-1185">Reference proteome</keyword>
<dbReference type="PIRSF" id="PIRSF029288">
    <property type="entry name" value="SciE_ImpE"/>
    <property type="match status" value="1"/>
</dbReference>
<dbReference type="EMBL" id="QYUK01000011">
    <property type="protein sequence ID" value="RJF88317.1"/>
    <property type="molecule type" value="Genomic_DNA"/>
</dbReference>
<dbReference type="InterPro" id="IPR009211">
    <property type="entry name" value="TagJ"/>
</dbReference>
<sequence length="271" mass="29029">MANLRTAAQDAFDAGDIEAAVAAQVAIVKAKPAEVGERVFLSELLCFAGDYARADKQLDVLTTQEPKAAMPLALLRQIIRAEITRHEVWNAGRVPELLGEPPAHLSARLRALAEARAGDLAAAQATLAAAESPRVAGTHDDTPFEDWRDLDDILGGTLEVLTSTGKCYWVAIERVIRIEFHAPERARDLLFRRALLAVKDGPEGEVFIPTLYVPPKDAPATPAVRLGRASDWLGGDGTPVRGVGQRTFLIGDDAVAAMDLGVIELTQEAAA</sequence>